<keyword evidence="3" id="KW-1185">Reference proteome</keyword>
<protein>
    <submittedName>
        <fullName evidence="2">Uncharacterized protein</fullName>
    </submittedName>
</protein>
<name>A0A1K1LD14_9BACT</name>
<evidence type="ECO:0000313" key="3">
    <source>
        <dbReference type="Proteomes" id="UP000186323"/>
    </source>
</evidence>
<dbReference type="EMBL" id="LT630450">
    <property type="protein sequence ID" value="SFV72603.1"/>
    <property type="molecule type" value="Genomic_DNA"/>
</dbReference>
<dbReference type="Proteomes" id="UP000186323">
    <property type="component" value="Chromosome I"/>
</dbReference>
<gene>
    <name evidence="2" type="ORF">DESPIGER_0724</name>
</gene>
<feature type="region of interest" description="Disordered" evidence="1">
    <location>
        <begin position="1"/>
        <end position="22"/>
    </location>
</feature>
<evidence type="ECO:0000313" key="2">
    <source>
        <dbReference type="EMBL" id="SFV72603.1"/>
    </source>
</evidence>
<sequence length="41" mass="4521">MIAGQSPEIWVQKQTRRPNGSLRGWCNLKKGGSCDPPFSSC</sequence>
<evidence type="ECO:0000256" key="1">
    <source>
        <dbReference type="SAM" id="MobiDB-lite"/>
    </source>
</evidence>
<proteinExistence type="predicted"/>
<dbReference type="KEGG" id="dpg:DESPIGER_0724"/>
<organism evidence="2 3">
    <name type="scientific">Desulfovibrio piger</name>
    <dbReference type="NCBI Taxonomy" id="901"/>
    <lineage>
        <taxon>Bacteria</taxon>
        <taxon>Pseudomonadati</taxon>
        <taxon>Thermodesulfobacteriota</taxon>
        <taxon>Desulfovibrionia</taxon>
        <taxon>Desulfovibrionales</taxon>
        <taxon>Desulfovibrionaceae</taxon>
        <taxon>Desulfovibrio</taxon>
    </lineage>
</organism>
<reference evidence="3" key="1">
    <citation type="submission" date="2016-10" db="EMBL/GenBank/DDBJ databases">
        <authorList>
            <person name="Wegmann U."/>
        </authorList>
    </citation>
    <scope>NUCLEOTIDE SEQUENCE [LARGE SCALE GENOMIC DNA]</scope>
</reference>
<accession>A0A1K1LD14</accession>
<dbReference type="AlphaFoldDB" id="A0A1K1LD14"/>